<feature type="compositionally biased region" description="Basic residues" evidence="6">
    <location>
        <begin position="1867"/>
        <end position="1881"/>
    </location>
</feature>
<dbReference type="Pfam" id="PF13245">
    <property type="entry name" value="AAA_19"/>
    <property type="match status" value="1"/>
</dbReference>
<dbReference type="Pfam" id="PF00270">
    <property type="entry name" value="DEAD"/>
    <property type="match status" value="1"/>
</dbReference>
<dbReference type="CDD" id="cd17932">
    <property type="entry name" value="DEXQc_UvrD"/>
    <property type="match status" value="1"/>
</dbReference>
<evidence type="ECO:0000256" key="1">
    <source>
        <dbReference type="ARBA" id="ARBA00022741"/>
    </source>
</evidence>
<evidence type="ECO:0000256" key="5">
    <source>
        <dbReference type="PROSITE-ProRule" id="PRU00560"/>
    </source>
</evidence>
<dbReference type="GO" id="GO:0043138">
    <property type="term" value="F:3'-5' DNA helicase activity"/>
    <property type="evidence" value="ECO:0007669"/>
    <property type="project" value="TreeGrafter"/>
</dbReference>
<dbReference type="GO" id="GO:0009378">
    <property type="term" value="F:four-way junction helicase activity"/>
    <property type="evidence" value="ECO:0007669"/>
    <property type="project" value="TreeGrafter"/>
</dbReference>
<dbReference type="Pfam" id="PF00271">
    <property type="entry name" value="Helicase_C"/>
    <property type="match status" value="1"/>
</dbReference>
<keyword evidence="2 5" id="KW-0378">Hydrolase</keyword>
<dbReference type="Gene3D" id="3.40.50.300">
    <property type="entry name" value="P-loop containing nucleotide triphosphate hydrolases"/>
    <property type="match status" value="5"/>
</dbReference>
<dbReference type="KEGG" id="rsu:NHU_00866"/>
<dbReference type="PANTHER" id="PTHR13710:SF108">
    <property type="entry name" value="ATP-DEPENDENT DNA HELICASE Q4"/>
    <property type="match status" value="1"/>
</dbReference>
<keyword evidence="1 5" id="KW-0547">Nucleotide-binding</keyword>
<dbReference type="InterPro" id="IPR001650">
    <property type="entry name" value="Helicase_C-like"/>
</dbReference>
<evidence type="ECO:0000256" key="6">
    <source>
        <dbReference type="SAM" id="MobiDB-lite"/>
    </source>
</evidence>
<dbReference type="InterPro" id="IPR014016">
    <property type="entry name" value="UvrD-like_ATP-bd"/>
</dbReference>
<dbReference type="GO" id="GO:0016787">
    <property type="term" value="F:hydrolase activity"/>
    <property type="evidence" value="ECO:0007669"/>
    <property type="project" value="UniProtKB-UniRule"/>
</dbReference>
<dbReference type="InterPro" id="IPR011545">
    <property type="entry name" value="DEAD/DEAH_box_helicase_dom"/>
</dbReference>
<dbReference type="PROSITE" id="PS51194">
    <property type="entry name" value="HELICASE_CTER"/>
    <property type="match status" value="1"/>
</dbReference>
<feature type="region of interest" description="Disordered" evidence="6">
    <location>
        <begin position="1857"/>
        <end position="1894"/>
    </location>
</feature>
<dbReference type="GO" id="GO:0003676">
    <property type="term" value="F:nucleic acid binding"/>
    <property type="evidence" value="ECO:0007669"/>
    <property type="project" value="InterPro"/>
</dbReference>
<evidence type="ECO:0000256" key="4">
    <source>
        <dbReference type="ARBA" id="ARBA00022840"/>
    </source>
</evidence>
<sequence length="1894" mass="209491">MSGRAVVPLPAASGTSLRSGPTAKLRGFVRRVLIVTHKPMEMRHNQLLSRCLSIDLEVDPSRAKIFGIAAVRGDERPVLKSMEGISEEFLDQLEAQVGDVAHPIGHNFLKHDLEHLIAKRPRLGQIIQAPIDTLWLNPLAFPRNPYHHLVKHYHDGRLATGHVNDPELDARLVFEVLANQLDAFATLAEDAPDALAAYHYLTTRMERADGFDALFSYLRGKSCPSYDEAAAAITRLLDGRACGLRVEQTLRRLSSPQNGWPMAYAISWITVAGGDSVMPPWVRSQFREASLIVKHLRDTSCKDPACTWCAEQNDPVRALERWFGFPSFRPKPVDPEGRPLQERIVDEAMSGNSLLGILPTGTGKSLCYQVPALSRFDKIGALTVVISPLVALMADQVQGMERAGISCSVTINGMMSMPERQDALDKVRMGDAGILIISPEQLRSTSIRSVLAQREVGLWAIDEAHCVSKWGHDFRPDYRYLGRFIREFSGDQPPAPVLCLTATAKPEVVADIIEHFQSKAGVELLPLDGGASRTNLAFEVRPTNKASKLSDVMDVLDELLPAEGRSGAVVYCSSRKETERVAEFLKSQGVDAAHFHAGMSADDKQVVQEQFRVGELRVIAATNAFGMGIDKPDIRLVVHADIPGSLENYLQEAGRAGRDREDAHCVLLFAADDVERQFRLTASSRLARHEIGAIVKALRRIDERTKKTGKVVATSGEIVRSEKDQEFERDSATDDTRVKTAVSWLEEAHLVSREENRVQVFPSSLRVRSVDEAKQRLAGADLTLAHRNQLLAIVAHLVSTPADEGVSTDELCGVAGISPGALPKAMSTLETLGIARNDVAMTVFVHVGVASSSAQRLARASGLESDLVALMQELAPDMDDRTPVPLNLSETCQRLRDKNHPDVRPDAVDRLVRGIAQDGRSQDGGRGNISLRKVSRNTLMVTLVRPWKTVRATANLRWQAAELLLTYLTGRLDKGVRGKDLQVETTVGDLLAQLNQDAFLKTSGIGDMTKLMERALMWLHEQGVVTLGKGLTVFRSAMTVYLDPAGGQFTQAHFAPLEDHYGEQTLQTHVMATYAETGLRAMSDASRLSEDYFLLNKEQFMKRWMPGMGREVRRQTTSASWEAIVEKLGNKVQQEIVTDDRDRTNVLVLAGPGSGKTRVLVHRIAYLLRMKREDPRGILVLAYNRHAAAEIRVRLRSLVGDDAIGVTVSTCHALAMKLVGASFVGQRAETEDFDGIVLEAVRQLEGEGLSKSEAEAQRETLIQGYRWILVDEYQDIGPEEYQLISAVAGRSLEDADLKLSLFAVGDDDQNIYAFNGASVGFIRQFEEDYKARPAFLVENYRSTNHIIAAANAVISAAPDRMKVDHEIRINADRRRDPEGGVLAKVDGVGQGRVQLLNVPSGDVRQAIAAVDEMVRLSKLDPEWSWARTAIISRDWKRLGAVRMYAEKRGIKVEMANQDLPNIWRLREIQALVASLRRRQGELLGVADIIDLLNEQSSNKWVDLLAEGIAELARELKTKTMPVPDIVEWLAEWSRETRGEQRGLLLLTAHRAKGLEFDHVAILDGGWDRASKNEDRDAPRRLFYVAMTRAQKGLIVMASGEHAFLKPGTPCVVERQVVPQFPAGGLPSRVYHLPNLKHADLSYAGRQGDRHEVHRAIQECRVGDPLHLAHRASNWELLDRHGRLVGRMSKSWEHPPGQILLSGAIGAVVQWRKSDGDEKYAHYARRDAWETVLPELVFAPPGQVPSAATLPDTAVESVESQTNPSGCTEIRGGQRAKAVTPDDADALAALAQRIYNESRSWDEFIDSFKERGFEVVPKGGGLVLKDGRDGRELCKMSALGLSYKEMVLGFEEGCPGHPSPSMADYALGKKRAGQPKPQRRSKPSTQEDDFDIIDE</sequence>
<dbReference type="PROSITE" id="PS51192">
    <property type="entry name" value="HELICASE_ATP_BIND_1"/>
    <property type="match status" value="1"/>
</dbReference>
<dbReference type="InterPro" id="IPR027417">
    <property type="entry name" value="P-loop_NTPase"/>
</dbReference>
<dbReference type="GO" id="GO:0000724">
    <property type="term" value="P:double-strand break repair via homologous recombination"/>
    <property type="evidence" value="ECO:0007669"/>
    <property type="project" value="TreeGrafter"/>
</dbReference>
<evidence type="ECO:0000256" key="3">
    <source>
        <dbReference type="ARBA" id="ARBA00022806"/>
    </source>
</evidence>
<evidence type="ECO:0000313" key="10">
    <source>
        <dbReference type="EMBL" id="BAQ68034.1"/>
    </source>
</evidence>
<dbReference type="SMART" id="SM00490">
    <property type="entry name" value="HELICc"/>
    <property type="match status" value="1"/>
</dbReference>
<dbReference type="PATRIC" id="fig|35806.4.peg.886"/>
<feature type="domain" description="UvrD-like helicase ATP-binding" evidence="9">
    <location>
        <begin position="1129"/>
        <end position="1343"/>
    </location>
</feature>
<dbReference type="SUPFAM" id="SSF52540">
    <property type="entry name" value="P-loop containing nucleoside triphosphate hydrolases"/>
    <property type="match status" value="2"/>
</dbReference>
<organism evidence="10 11">
    <name type="scientific">Rhodovulum sulfidophilum</name>
    <name type="common">Rhodobacter sulfidophilus</name>
    <dbReference type="NCBI Taxonomy" id="35806"/>
    <lineage>
        <taxon>Bacteria</taxon>
        <taxon>Pseudomonadati</taxon>
        <taxon>Pseudomonadota</taxon>
        <taxon>Alphaproteobacteria</taxon>
        <taxon>Rhodobacterales</taxon>
        <taxon>Paracoccaceae</taxon>
        <taxon>Rhodovulum</taxon>
    </lineage>
</organism>
<protein>
    <submittedName>
        <fullName evidence="10">ATP-dependent DNA helicase</fullName>
    </submittedName>
</protein>
<dbReference type="EMBL" id="AP014800">
    <property type="protein sequence ID" value="BAQ68034.1"/>
    <property type="molecule type" value="Genomic_DNA"/>
</dbReference>
<reference evidence="10 11" key="1">
    <citation type="submission" date="2015-02" db="EMBL/GenBank/DDBJ databases">
        <title>Genome sequene of Rhodovulum sulfidophilum DSM 2351.</title>
        <authorList>
            <person name="Nagao N."/>
        </authorList>
    </citation>
    <scope>NUCLEOTIDE SEQUENCE [LARGE SCALE GENOMIC DNA]</scope>
    <source>
        <strain evidence="10 11">DSM 2351</strain>
    </source>
</reference>
<proteinExistence type="predicted"/>
<evidence type="ECO:0000256" key="2">
    <source>
        <dbReference type="ARBA" id="ARBA00022801"/>
    </source>
</evidence>
<name>A0A0D6B001_RHOSU</name>
<feature type="compositionally biased region" description="Acidic residues" evidence="6">
    <location>
        <begin position="1885"/>
        <end position="1894"/>
    </location>
</feature>
<evidence type="ECO:0000313" key="11">
    <source>
        <dbReference type="Proteomes" id="UP000064912"/>
    </source>
</evidence>
<dbReference type="GO" id="GO:0005524">
    <property type="term" value="F:ATP binding"/>
    <property type="evidence" value="ECO:0007669"/>
    <property type="project" value="UniProtKB-UniRule"/>
</dbReference>
<dbReference type="GO" id="GO:0005694">
    <property type="term" value="C:chromosome"/>
    <property type="evidence" value="ECO:0007669"/>
    <property type="project" value="TreeGrafter"/>
</dbReference>
<dbReference type="InterPro" id="IPR014001">
    <property type="entry name" value="Helicase_ATP-bd"/>
</dbReference>
<dbReference type="InterPro" id="IPR004589">
    <property type="entry name" value="DNA_helicase_ATP-dep_RecQ"/>
</dbReference>
<feature type="domain" description="Helicase ATP-binding" evidence="7">
    <location>
        <begin position="345"/>
        <end position="522"/>
    </location>
</feature>
<evidence type="ECO:0000259" key="7">
    <source>
        <dbReference type="PROSITE" id="PS51192"/>
    </source>
</evidence>
<dbReference type="SMART" id="SM00487">
    <property type="entry name" value="DEXDc"/>
    <property type="match status" value="1"/>
</dbReference>
<evidence type="ECO:0000259" key="9">
    <source>
        <dbReference type="PROSITE" id="PS51198"/>
    </source>
</evidence>
<dbReference type="NCBIfam" id="TIGR00614">
    <property type="entry name" value="recQ_fam"/>
    <property type="match status" value="1"/>
</dbReference>
<keyword evidence="4 5" id="KW-0067">ATP-binding</keyword>
<feature type="domain" description="Helicase C-terminal" evidence="8">
    <location>
        <begin position="554"/>
        <end position="702"/>
    </location>
</feature>
<dbReference type="PROSITE" id="PS51198">
    <property type="entry name" value="UVRD_HELICASE_ATP_BIND"/>
    <property type="match status" value="1"/>
</dbReference>
<evidence type="ECO:0000259" key="8">
    <source>
        <dbReference type="PROSITE" id="PS51194"/>
    </source>
</evidence>
<feature type="binding site" evidence="5">
    <location>
        <begin position="1150"/>
        <end position="1157"/>
    </location>
    <ligand>
        <name>ATP</name>
        <dbReference type="ChEBI" id="CHEBI:30616"/>
    </ligand>
</feature>
<dbReference type="CDD" id="cd18018">
    <property type="entry name" value="DEXHc_RecQ4-like"/>
    <property type="match status" value="1"/>
</dbReference>
<dbReference type="Proteomes" id="UP000064912">
    <property type="component" value="Chromosome"/>
</dbReference>
<accession>A0A0D6B001</accession>
<dbReference type="PANTHER" id="PTHR13710">
    <property type="entry name" value="DNA HELICASE RECQ FAMILY MEMBER"/>
    <property type="match status" value="1"/>
</dbReference>
<dbReference type="InterPro" id="IPR014017">
    <property type="entry name" value="DNA_helicase_UvrD-like_C"/>
</dbReference>
<gene>
    <name evidence="10" type="ORF">NHU_00866</name>
</gene>
<keyword evidence="3 5" id="KW-0347">Helicase</keyword>
<dbReference type="Pfam" id="PF13361">
    <property type="entry name" value="UvrD_C"/>
    <property type="match status" value="1"/>
</dbReference>
<dbReference type="GO" id="GO:0005737">
    <property type="term" value="C:cytoplasm"/>
    <property type="evidence" value="ECO:0007669"/>
    <property type="project" value="TreeGrafter"/>
</dbReference>